<keyword evidence="12 14" id="KW-0067">ATP-binding</keyword>
<dbReference type="InterPro" id="IPR003203">
    <property type="entry name" value="CobU/CobP"/>
</dbReference>
<evidence type="ECO:0000256" key="6">
    <source>
        <dbReference type="ARBA" id="ARBA00005159"/>
    </source>
</evidence>
<evidence type="ECO:0000256" key="5">
    <source>
        <dbReference type="ARBA" id="ARBA00004692"/>
    </source>
</evidence>
<dbReference type="UniPathway" id="UPA00148">
    <property type="reaction ID" value="UER00236"/>
</dbReference>
<keyword evidence="13 14" id="KW-0342">GTP-binding</keyword>
<feature type="active site" description="GMP-histidine intermediate" evidence="15">
    <location>
        <position position="53"/>
    </location>
</feature>
<name>A0A239PNV5_9RHOB</name>
<dbReference type="GO" id="GO:0043752">
    <property type="term" value="F:adenosylcobinamide kinase activity"/>
    <property type="evidence" value="ECO:0007669"/>
    <property type="project" value="UniProtKB-EC"/>
</dbReference>
<feature type="binding site" evidence="16">
    <location>
        <begin position="12"/>
        <end position="19"/>
    </location>
    <ligand>
        <name>GTP</name>
        <dbReference type="ChEBI" id="CHEBI:37565"/>
    </ligand>
</feature>
<dbReference type="GO" id="GO:0005524">
    <property type="term" value="F:ATP binding"/>
    <property type="evidence" value="ECO:0007669"/>
    <property type="project" value="UniProtKB-UniRule"/>
</dbReference>
<evidence type="ECO:0000256" key="1">
    <source>
        <dbReference type="ARBA" id="ARBA00000312"/>
    </source>
</evidence>
<dbReference type="Pfam" id="PF02283">
    <property type="entry name" value="CobU"/>
    <property type="match status" value="1"/>
</dbReference>
<dbReference type="GO" id="GO:0008820">
    <property type="term" value="F:cobinamide phosphate guanylyltransferase activity"/>
    <property type="evidence" value="ECO:0007669"/>
    <property type="project" value="UniProtKB-UniRule"/>
</dbReference>
<dbReference type="CDD" id="cd00544">
    <property type="entry name" value="CobU"/>
    <property type="match status" value="1"/>
</dbReference>
<keyword evidence="10 14" id="KW-0547">Nucleotide-binding</keyword>
<comment type="catalytic activity">
    <reaction evidence="3">
        <text>adenosylcob(III)inamide + GTP = adenosylcob(III)inamide phosphate + GDP + H(+)</text>
        <dbReference type="Rhea" id="RHEA:15765"/>
        <dbReference type="ChEBI" id="CHEBI:2480"/>
        <dbReference type="ChEBI" id="CHEBI:15378"/>
        <dbReference type="ChEBI" id="CHEBI:37565"/>
        <dbReference type="ChEBI" id="CHEBI:58189"/>
        <dbReference type="ChEBI" id="CHEBI:58502"/>
        <dbReference type="EC" id="2.7.1.156"/>
    </reaction>
</comment>
<evidence type="ECO:0000256" key="13">
    <source>
        <dbReference type="ARBA" id="ARBA00023134"/>
    </source>
</evidence>
<keyword evidence="17" id="KW-0548">Nucleotidyltransferase</keyword>
<dbReference type="GO" id="GO:0005525">
    <property type="term" value="F:GTP binding"/>
    <property type="evidence" value="ECO:0007669"/>
    <property type="project" value="UniProtKB-UniRule"/>
</dbReference>
<evidence type="ECO:0000256" key="8">
    <source>
        <dbReference type="ARBA" id="ARBA00022573"/>
    </source>
</evidence>
<evidence type="ECO:0000256" key="12">
    <source>
        <dbReference type="ARBA" id="ARBA00022840"/>
    </source>
</evidence>
<evidence type="ECO:0000256" key="10">
    <source>
        <dbReference type="ARBA" id="ARBA00022741"/>
    </source>
</evidence>
<dbReference type="OrthoDB" id="9788370at2"/>
<comment type="similarity">
    <text evidence="7 14">Belongs to the CobU/CobP family.</text>
</comment>
<evidence type="ECO:0000256" key="16">
    <source>
        <dbReference type="PIRSR" id="PIRSR006135-2"/>
    </source>
</evidence>
<dbReference type="RefSeq" id="WP_089342983.1">
    <property type="nucleotide sequence ID" value="NZ_CP067129.1"/>
</dbReference>
<evidence type="ECO:0000256" key="2">
    <source>
        <dbReference type="ARBA" id="ARBA00000711"/>
    </source>
</evidence>
<keyword evidence="18" id="KW-1185">Reference proteome</keyword>
<keyword evidence="9 14" id="KW-0808">Transferase</keyword>
<dbReference type="PANTHER" id="PTHR34848:SF1">
    <property type="entry name" value="BIFUNCTIONAL ADENOSYLCOBALAMIN BIOSYNTHESIS PROTEIN COBU"/>
    <property type="match status" value="1"/>
</dbReference>
<evidence type="ECO:0000256" key="4">
    <source>
        <dbReference type="ARBA" id="ARBA00003889"/>
    </source>
</evidence>
<sequence>MTESGRIILVTGGARSGKSALAERLVARYSRPWTYIATAEPRDDEMRERIHAHQYRRGDSWSCIEEPTDLCRALRGSDGKGVRLVDCLTLWLANCQGAADIRELVTTLRQQSCPVVLVTNELGQGIVPDNAMARAFRDQHGWMNQAVAEIAHEVWMAVSGQPLRLKPMRENIDEEI</sequence>
<evidence type="ECO:0000256" key="3">
    <source>
        <dbReference type="ARBA" id="ARBA00001522"/>
    </source>
</evidence>
<accession>A0A239PNV5</accession>
<dbReference type="AlphaFoldDB" id="A0A239PNV5"/>
<gene>
    <name evidence="17" type="ORF">SAMN05444959_102121</name>
</gene>
<evidence type="ECO:0000256" key="11">
    <source>
        <dbReference type="ARBA" id="ARBA00022777"/>
    </source>
</evidence>
<dbReference type="EMBL" id="FZQB01000002">
    <property type="protein sequence ID" value="SNT71612.1"/>
    <property type="molecule type" value="Genomic_DNA"/>
</dbReference>
<dbReference type="GO" id="GO:0009236">
    <property type="term" value="P:cobalamin biosynthetic process"/>
    <property type="evidence" value="ECO:0007669"/>
    <property type="project" value="UniProtKB-UniRule"/>
</dbReference>
<dbReference type="PIRSF" id="PIRSF006135">
    <property type="entry name" value="CobU"/>
    <property type="match status" value="1"/>
</dbReference>
<dbReference type="EC" id="2.7.7.62" evidence="14"/>
<comment type="pathway">
    <text evidence="6 14">Cofactor biosynthesis; adenosylcobalamin biosynthesis; adenosylcobalamin from cob(II)yrinate a,c-diamide: step 5/7.</text>
</comment>
<dbReference type="EC" id="2.7.1.156" evidence="14"/>
<dbReference type="Gene3D" id="3.40.50.300">
    <property type="entry name" value="P-loop containing nucleotide triphosphate hydrolases"/>
    <property type="match status" value="1"/>
</dbReference>
<evidence type="ECO:0000256" key="15">
    <source>
        <dbReference type="PIRSR" id="PIRSR006135-1"/>
    </source>
</evidence>
<dbReference type="Proteomes" id="UP000198307">
    <property type="component" value="Unassembled WGS sequence"/>
</dbReference>
<feature type="binding site" evidence="16">
    <location>
        <position position="65"/>
    </location>
    <ligand>
        <name>GTP</name>
        <dbReference type="ChEBI" id="CHEBI:37565"/>
    </ligand>
</feature>
<proteinExistence type="inferred from homology"/>
<reference evidence="17 18" key="1">
    <citation type="submission" date="2017-07" db="EMBL/GenBank/DDBJ databases">
        <authorList>
            <person name="Sun Z.S."/>
            <person name="Albrecht U."/>
            <person name="Echele G."/>
            <person name="Lee C.C."/>
        </authorList>
    </citation>
    <scope>NUCLEOTIDE SEQUENCE [LARGE SCALE GENOMIC DNA]</scope>
    <source>
        <strain evidence="17 18">DSM 14827</strain>
    </source>
</reference>
<feature type="binding site" evidence="16">
    <location>
        <begin position="37"/>
        <end position="39"/>
    </location>
    <ligand>
        <name>GTP</name>
        <dbReference type="ChEBI" id="CHEBI:37565"/>
    </ligand>
</feature>
<dbReference type="NCBIfam" id="NF004469">
    <property type="entry name" value="PRK05800.1"/>
    <property type="match status" value="1"/>
</dbReference>
<dbReference type="SUPFAM" id="SSF52540">
    <property type="entry name" value="P-loop containing nucleoside triphosphate hydrolases"/>
    <property type="match status" value="1"/>
</dbReference>
<protein>
    <recommendedName>
        <fullName evidence="14">Bifunctional adenosylcobalamin biosynthesis protein</fullName>
        <ecNumber evidence="14">2.7.1.156</ecNumber>
        <ecNumber evidence="14">2.7.7.62</ecNumber>
    </recommendedName>
</protein>
<dbReference type="PANTHER" id="PTHR34848">
    <property type="match status" value="1"/>
</dbReference>
<comment type="catalytic activity">
    <reaction evidence="1 14">
        <text>adenosylcob(III)inamide + ATP = adenosylcob(III)inamide phosphate + ADP + H(+)</text>
        <dbReference type="Rhea" id="RHEA:15769"/>
        <dbReference type="ChEBI" id="CHEBI:2480"/>
        <dbReference type="ChEBI" id="CHEBI:15378"/>
        <dbReference type="ChEBI" id="CHEBI:30616"/>
        <dbReference type="ChEBI" id="CHEBI:58502"/>
        <dbReference type="ChEBI" id="CHEBI:456216"/>
        <dbReference type="EC" id="2.7.1.156"/>
    </reaction>
</comment>
<organism evidence="17 18">
    <name type="scientific">Paracoccus seriniphilus</name>
    <dbReference type="NCBI Taxonomy" id="184748"/>
    <lineage>
        <taxon>Bacteria</taxon>
        <taxon>Pseudomonadati</taxon>
        <taxon>Pseudomonadota</taxon>
        <taxon>Alphaproteobacteria</taxon>
        <taxon>Rhodobacterales</taxon>
        <taxon>Paracoccaceae</taxon>
        <taxon>Paracoccus</taxon>
    </lineage>
</organism>
<keyword evidence="11 14" id="KW-0418">Kinase</keyword>
<comment type="pathway">
    <text evidence="5 14">Cofactor biosynthesis; adenosylcobalamin biosynthesis; adenosylcobalamin from cob(II)yrinate a,c-diamide: step 6/7.</text>
</comment>
<keyword evidence="8 14" id="KW-0169">Cobalamin biosynthesis</keyword>
<evidence type="ECO:0000313" key="17">
    <source>
        <dbReference type="EMBL" id="SNT71612.1"/>
    </source>
</evidence>
<comment type="function">
    <text evidence="4 14">Catalyzes ATP-dependent phosphorylation of adenosylcobinamide and addition of GMP to adenosylcobinamide phosphate.</text>
</comment>
<evidence type="ECO:0000256" key="14">
    <source>
        <dbReference type="PIRNR" id="PIRNR006135"/>
    </source>
</evidence>
<evidence type="ECO:0000256" key="7">
    <source>
        <dbReference type="ARBA" id="ARBA00007490"/>
    </source>
</evidence>
<dbReference type="InterPro" id="IPR027417">
    <property type="entry name" value="P-loop_NTPase"/>
</dbReference>
<evidence type="ECO:0000256" key="9">
    <source>
        <dbReference type="ARBA" id="ARBA00022679"/>
    </source>
</evidence>
<evidence type="ECO:0000313" key="18">
    <source>
        <dbReference type="Proteomes" id="UP000198307"/>
    </source>
</evidence>
<feature type="binding site" evidence="16">
    <location>
        <position position="86"/>
    </location>
    <ligand>
        <name>GTP</name>
        <dbReference type="ChEBI" id="CHEBI:37565"/>
    </ligand>
</feature>
<comment type="catalytic activity">
    <reaction evidence="2 14">
        <text>adenosylcob(III)inamide phosphate + GTP + H(+) = adenosylcob(III)inamide-GDP + diphosphate</text>
        <dbReference type="Rhea" id="RHEA:22712"/>
        <dbReference type="ChEBI" id="CHEBI:15378"/>
        <dbReference type="ChEBI" id="CHEBI:33019"/>
        <dbReference type="ChEBI" id="CHEBI:37565"/>
        <dbReference type="ChEBI" id="CHEBI:58502"/>
        <dbReference type="ChEBI" id="CHEBI:60487"/>
        <dbReference type="EC" id="2.7.7.62"/>
    </reaction>
</comment>